<feature type="transmembrane region" description="Helical" evidence="1">
    <location>
        <begin position="7"/>
        <end position="26"/>
    </location>
</feature>
<dbReference type="PANTHER" id="PTHR30336:SF20">
    <property type="entry name" value="DUF218 DOMAIN-CONTAINING PROTEIN"/>
    <property type="match status" value="1"/>
</dbReference>
<accession>A0A0T6DUM7</accession>
<dbReference type="GO" id="GO:0005886">
    <property type="term" value="C:plasma membrane"/>
    <property type="evidence" value="ECO:0007669"/>
    <property type="project" value="TreeGrafter"/>
</dbReference>
<dbReference type="RefSeq" id="WP_058023480.1">
    <property type="nucleotide sequence ID" value="NZ_LNDJ01000001.1"/>
</dbReference>
<feature type="domain" description="DUF218" evidence="2">
    <location>
        <begin position="104"/>
        <end position="249"/>
    </location>
</feature>
<dbReference type="Proteomes" id="UP000051202">
    <property type="component" value="Unassembled WGS sequence"/>
</dbReference>
<dbReference type="PANTHER" id="PTHR30336">
    <property type="entry name" value="INNER MEMBRANE PROTEIN, PROBABLE PERMEASE"/>
    <property type="match status" value="1"/>
</dbReference>
<dbReference type="AlphaFoldDB" id="A0A0T6DUM7"/>
<keyword evidence="1" id="KW-0472">Membrane</keyword>
<dbReference type="Gene3D" id="3.40.50.620">
    <property type="entry name" value="HUPs"/>
    <property type="match status" value="1"/>
</dbReference>
<dbReference type="InterPro" id="IPR014729">
    <property type="entry name" value="Rossmann-like_a/b/a_fold"/>
</dbReference>
<feature type="transmembrane region" description="Helical" evidence="1">
    <location>
        <begin position="32"/>
        <end position="54"/>
    </location>
</feature>
<keyword evidence="4" id="KW-1185">Reference proteome</keyword>
<dbReference type="CDD" id="cd06259">
    <property type="entry name" value="YdcF-like"/>
    <property type="match status" value="1"/>
</dbReference>
<dbReference type="InterPro" id="IPR003848">
    <property type="entry name" value="DUF218"/>
</dbReference>
<evidence type="ECO:0000313" key="3">
    <source>
        <dbReference type="EMBL" id="KRU23668.1"/>
    </source>
</evidence>
<sequence>MCGLLRVLLTVIGAILIIDCVTLMAVDKINFGTVLPFLIGVVFVGHGLGAPLITKILAKNPLLRRIWYGLWLAFGLWLASFLIFMYSLQQQIKHSTQDLPPVAAIIVLGSGAVDGKPTPTLASRLDTAAQLIEQQPQALIITSGGVGYERTRSEADIMATYLAQTHDISLDRIYQEGKSTSTEENLAYSQIILEQHGIDKEVPIAIVTSDFHTIRAAAIALHQGYTQPITLASPTPLSIRYNAWFREYFAFGSGWLLQEY</sequence>
<keyword evidence="1" id="KW-1133">Transmembrane helix</keyword>
<name>A0A0T6DUM7_9GAMM</name>
<evidence type="ECO:0000259" key="2">
    <source>
        <dbReference type="Pfam" id="PF02698"/>
    </source>
</evidence>
<dbReference type="InterPro" id="IPR051599">
    <property type="entry name" value="Cell_Envelope_Assoc"/>
</dbReference>
<feature type="transmembrane region" description="Helical" evidence="1">
    <location>
        <begin position="66"/>
        <end position="88"/>
    </location>
</feature>
<keyword evidence="1" id="KW-0812">Transmembrane</keyword>
<organism evidence="3 4">
    <name type="scientific">Psychrobacter piscatorii</name>
    <dbReference type="NCBI Taxonomy" id="554343"/>
    <lineage>
        <taxon>Bacteria</taxon>
        <taxon>Pseudomonadati</taxon>
        <taxon>Pseudomonadota</taxon>
        <taxon>Gammaproteobacteria</taxon>
        <taxon>Moraxellales</taxon>
        <taxon>Moraxellaceae</taxon>
        <taxon>Psychrobacter</taxon>
    </lineage>
</organism>
<dbReference type="EMBL" id="LNDJ01000001">
    <property type="protein sequence ID" value="KRU23668.1"/>
    <property type="molecule type" value="Genomic_DNA"/>
</dbReference>
<reference evidence="3 4" key="1">
    <citation type="submission" date="2015-11" db="EMBL/GenBank/DDBJ databases">
        <title>Permanent draft genome of Psychrobacter piscatorii LQ58.</title>
        <authorList>
            <person name="Zhou M."/>
            <person name="Dong B."/>
            <person name="Liu Q."/>
        </authorList>
    </citation>
    <scope>NUCLEOTIDE SEQUENCE [LARGE SCALE GENOMIC DNA]</scope>
    <source>
        <strain evidence="3 4">LQ58</strain>
    </source>
</reference>
<dbReference type="Pfam" id="PF02698">
    <property type="entry name" value="DUF218"/>
    <property type="match status" value="1"/>
</dbReference>
<evidence type="ECO:0000256" key="1">
    <source>
        <dbReference type="SAM" id="Phobius"/>
    </source>
</evidence>
<evidence type="ECO:0000313" key="4">
    <source>
        <dbReference type="Proteomes" id="UP000051202"/>
    </source>
</evidence>
<protein>
    <recommendedName>
        <fullName evidence="2">DUF218 domain-containing protein</fullName>
    </recommendedName>
</protein>
<proteinExistence type="predicted"/>
<comment type="caution">
    <text evidence="3">The sequence shown here is derived from an EMBL/GenBank/DDBJ whole genome shotgun (WGS) entry which is preliminary data.</text>
</comment>
<gene>
    <name evidence="3" type="ORF">AS194_00165</name>
</gene>